<evidence type="ECO:0000313" key="2">
    <source>
        <dbReference type="Proteomes" id="UP000705983"/>
    </source>
</evidence>
<sequence>MINAARAALADVPVPVFDSFVSDEELQDTYILLISPLPNEGDESPLSGSPSQADLIVRAVGVSADQVRALLSEVRSRLRGLHVASDWQRFAFQWVGSPRPIQVDGQSKNRLGTFPTYLDDEFVVYIEQI</sequence>
<protein>
    <submittedName>
        <fullName evidence="1">Uncharacterized protein</fullName>
    </submittedName>
</protein>
<reference evidence="2" key="1">
    <citation type="submission" date="2021-02" db="EMBL/GenBank/DDBJ databases">
        <title>Leucobacter sp. CX169.</title>
        <authorList>
            <person name="Cheng Y."/>
        </authorList>
    </citation>
    <scope>NUCLEOTIDE SEQUENCE [LARGE SCALE GENOMIC DNA]</scope>
    <source>
        <strain evidence="2">JY899</strain>
    </source>
</reference>
<proteinExistence type="predicted"/>
<gene>
    <name evidence="1" type="ORF">JVW63_01260</name>
</gene>
<name>A0ABS2TCG7_9ACTO</name>
<keyword evidence="2" id="KW-1185">Reference proteome</keyword>
<evidence type="ECO:0000313" key="1">
    <source>
        <dbReference type="EMBL" id="MBM9432340.1"/>
    </source>
</evidence>
<dbReference type="RefSeq" id="WP_187995915.1">
    <property type="nucleotide sequence ID" value="NZ_JACEXG010000001.1"/>
</dbReference>
<dbReference type="Proteomes" id="UP000705983">
    <property type="component" value="Unassembled WGS sequence"/>
</dbReference>
<accession>A0ABS2TCG7</accession>
<comment type="caution">
    <text evidence="1">The sequence shown here is derived from an EMBL/GenBank/DDBJ whole genome shotgun (WGS) entry which is preliminary data.</text>
</comment>
<dbReference type="EMBL" id="JAFFJS010000001">
    <property type="protein sequence ID" value="MBM9432340.1"/>
    <property type="molecule type" value="Genomic_DNA"/>
</dbReference>
<organism evidence="1 2">
    <name type="scientific">Flaviflexus equikiangi</name>
    <dbReference type="NCBI Taxonomy" id="2758573"/>
    <lineage>
        <taxon>Bacteria</taxon>
        <taxon>Bacillati</taxon>
        <taxon>Actinomycetota</taxon>
        <taxon>Actinomycetes</taxon>
        <taxon>Actinomycetales</taxon>
        <taxon>Actinomycetaceae</taxon>
        <taxon>Flaviflexus</taxon>
    </lineage>
</organism>